<dbReference type="InterPro" id="IPR005531">
    <property type="entry name" value="Asp23"/>
</dbReference>
<sequence>MKEDFHMEQTPSTTGKTTIAPEVLLTIARLNTLSVPGVARLSSAPADVNQIFSKNPQEGVKISVDHGVVYADIYVVLAKDVNVREVGRAIQQKVSRAISEMLGMEVGKINVHVEDIDYSVEA</sequence>
<name>E8N4X6_ANATU</name>
<protein>
    <recommendedName>
        <fullName evidence="4">Alkaline shock protein</fullName>
    </recommendedName>
</protein>
<dbReference type="InParanoid" id="E8N4X6"/>
<evidence type="ECO:0000313" key="3">
    <source>
        <dbReference type="Proteomes" id="UP000008922"/>
    </source>
</evidence>
<dbReference type="HOGENOM" id="CLU_113198_4_1_0"/>
<comment type="similarity">
    <text evidence="1">Belongs to the asp23 family.</text>
</comment>
<dbReference type="Pfam" id="PF03780">
    <property type="entry name" value="Asp23"/>
    <property type="match status" value="1"/>
</dbReference>
<dbReference type="PANTHER" id="PTHR34297:SF1">
    <property type="entry name" value="ASP23_GLS24 FAMILY ENVELOPE STRESS RESPONSE PROTEIN"/>
    <property type="match status" value="1"/>
</dbReference>
<dbReference type="Proteomes" id="UP000008922">
    <property type="component" value="Chromosome"/>
</dbReference>
<dbReference type="PANTHER" id="PTHR34297">
    <property type="entry name" value="HYPOTHETICAL CYTOSOLIC PROTEIN-RELATED"/>
    <property type="match status" value="1"/>
</dbReference>
<dbReference type="KEGG" id="atm:ANT_14620"/>
<organism evidence="2 3">
    <name type="scientific">Anaerolinea thermophila (strain DSM 14523 / JCM 11388 / NBRC 100420 / UNI-1)</name>
    <dbReference type="NCBI Taxonomy" id="926569"/>
    <lineage>
        <taxon>Bacteria</taxon>
        <taxon>Bacillati</taxon>
        <taxon>Chloroflexota</taxon>
        <taxon>Anaerolineae</taxon>
        <taxon>Anaerolineales</taxon>
        <taxon>Anaerolineaceae</taxon>
        <taxon>Anaerolinea</taxon>
    </lineage>
</organism>
<reference evidence="2 3" key="1">
    <citation type="submission" date="2010-12" db="EMBL/GenBank/DDBJ databases">
        <title>Whole genome sequence of Anaerolinea thermophila UNI-1.</title>
        <authorList>
            <person name="Narita-Yamada S."/>
            <person name="Kishi E."/>
            <person name="Watanabe Y."/>
            <person name="Takasaki K."/>
            <person name="Ankai A."/>
            <person name="Oguchi A."/>
            <person name="Fukui S."/>
            <person name="Takahashi M."/>
            <person name="Yashiro I."/>
            <person name="Hosoyama A."/>
            <person name="Sekiguchi Y."/>
            <person name="Hanada S."/>
            <person name="Fujita N."/>
        </authorList>
    </citation>
    <scope>NUCLEOTIDE SEQUENCE [LARGE SCALE GENOMIC DNA]</scope>
    <source>
        <strain evidence="3">DSM 14523 / JCM 11388 / NBRC 100420 / UNI-1</strain>
    </source>
</reference>
<proteinExistence type="inferred from homology"/>
<dbReference type="EMBL" id="AP012029">
    <property type="protein sequence ID" value="BAJ63490.1"/>
    <property type="molecule type" value="Genomic_DNA"/>
</dbReference>
<evidence type="ECO:0008006" key="4">
    <source>
        <dbReference type="Google" id="ProtNLM"/>
    </source>
</evidence>
<evidence type="ECO:0000313" key="2">
    <source>
        <dbReference type="EMBL" id="BAJ63490.1"/>
    </source>
</evidence>
<keyword evidence="3" id="KW-1185">Reference proteome</keyword>
<evidence type="ECO:0000256" key="1">
    <source>
        <dbReference type="ARBA" id="ARBA00005721"/>
    </source>
</evidence>
<dbReference type="STRING" id="926569.ANT_14620"/>
<dbReference type="eggNOG" id="COG1302">
    <property type="taxonomic scope" value="Bacteria"/>
</dbReference>
<dbReference type="OrthoDB" id="163599at2"/>
<dbReference type="AlphaFoldDB" id="E8N4X6"/>
<gene>
    <name evidence="2" type="ordered locus">ANT_14620</name>
</gene>
<accession>E8N4X6</accession>